<organism evidence="4 5">
    <name type="scientific">Steinernema hermaphroditum</name>
    <dbReference type="NCBI Taxonomy" id="289476"/>
    <lineage>
        <taxon>Eukaryota</taxon>
        <taxon>Metazoa</taxon>
        <taxon>Ecdysozoa</taxon>
        <taxon>Nematoda</taxon>
        <taxon>Chromadorea</taxon>
        <taxon>Rhabditida</taxon>
        <taxon>Tylenchina</taxon>
        <taxon>Panagrolaimomorpha</taxon>
        <taxon>Strongyloidoidea</taxon>
        <taxon>Steinernematidae</taxon>
        <taxon>Steinernema</taxon>
    </lineage>
</organism>
<dbReference type="AlphaFoldDB" id="A0AA39GU85"/>
<accession>A0AA39GU85</accession>
<feature type="chain" id="PRO_5041247080" evidence="3">
    <location>
        <begin position="21"/>
        <end position="375"/>
    </location>
</feature>
<dbReference type="EMBL" id="JAUCMV010000005">
    <property type="protein sequence ID" value="KAK0393652.1"/>
    <property type="molecule type" value="Genomic_DNA"/>
</dbReference>
<reference evidence="4" key="1">
    <citation type="submission" date="2023-06" db="EMBL/GenBank/DDBJ databases">
        <title>Genomic analysis of the entomopathogenic nematode Steinernema hermaphroditum.</title>
        <authorList>
            <person name="Schwarz E.M."/>
            <person name="Heppert J.K."/>
            <person name="Baniya A."/>
            <person name="Schwartz H.T."/>
            <person name="Tan C.-H."/>
            <person name="Antoshechkin I."/>
            <person name="Sternberg P.W."/>
            <person name="Goodrich-Blair H."/>
            <person name="Dillman A.R."/>
        </authorList>
    </citation>
    <scope>NUCLEOTIDE SEQUENCE</scope>
    <source>
        <strain evidence="4">PS9179</strain>
        <tissue evidence="4">Whole animal</tissue>
    </source>
</reference>
<dbReference type="Proteomes" id="UP001175271">
    <property type="component" value="Unassembled WGS sequence"/>
</dbReference>
<dbReference type="GO" id="GO:0004531">
    <property type="term" value="F:deoxyribonuclease II activity"/>
    <property type="evidence" value="ECO:0007669"/>
    <property type="project" value="InterPro"/>
</dbReference>
<comment type="caution">
    <text evidence="4">The sequence shown here is derived from an EMBL/GenBank/DDBJ whole genome shotgun (WGS) entry which is preliminary data.</text>
</comment>
<keyword evidence="5" id="KW-1185">Reference proteome</keyword>
<dbReference type="InterPro" id="IPR004947">
    <property type="entry name" value="DNase_II"/>
</dbReference>
<dbReference type="PANTHER" id="PTHR10858:SF23">
    <property type="entry name" value="DEOXYRIBONUCLEASE II"/>
    <property type="match status" value="1"/>
</dbReference>
<protein>
    <submittedName>
        <fullName evidence="4">Uncharacterized protein</fullName>
    </submittedName>
</protein>
<name>A0AA39GU85_9BILA</name>
<comment type="similarity">
    <text evidence="1">Belongs to the DNase II family.</text>
</comment>
<dbReference type="Pfam" id="PF03265">
    <property type="entry name" value="DNase_II"/>
    <property type="match status" value="1"/>
</dbReference>
<evidence type="ECO:0000256" key="2">
    <source>
        <dbReference type="ARBA" id="ARBA00022801"/>
    </source>
</evidence>
<proteinExistence type="inferred from homology"/>
<gene>
    <name evidence="4" type="ORF">QR680_000335</name>
</gene>
<feature type="signal peptide" evidence="3">
    <location>
        <begin position="1"/>
        <end position="20"/>
    </location>
</feature>
<evidence type="ECO:0000313" key="5">
    <source>
        <dbReference type="Proteomes" id="UP001175271"/>
    </source>
</evidence>
<evidence type="ECO:0000256" key="3">
    <source>
        <dbReference type="SAM" id="SignalP"/>
    </source>
</evidence>
<keyword evidence="2" id="KW-0378">Hydrolase</keyword>
<evidence type="ECO:0000313" key="4">
    <source>
        <dbReference type="EMBL" id="KAK0393652.1"/>
    </source>
</evidence>
<dbReference type="PANTHER" id="PTHR10858">
    <property type="entry name" value="DEOXYRIBONUCLEASE II"/>
    <property type="match status" value="1"/>
</dbReference>
<dbReference type="GO" id="GO:0006309">
    <property type="term" value="P:apoptotic DNA fragmentation"/>
    <property type="evidence" value="ECO:0007669"/>
    <property type="project" value="TreeGrafter"/>
</dbReference>
<evidence type="ECO:0000256" key="1">
    <source>
        <dbReference type="ARBA" id="ARBA00007527"/>
    </source>
</evidence>
<keyword evidence="3" id="KW-0732">Signal</keyword>
<sequence>MRIDLAANFALLLLPLTCHSFSCLDGNGSARDWWLIRQLPELSDSANIRYRRHEKHGVYYFLHQDDEDPDELHPTNILERKNNPLMTTLRPFYGNASARSSDTFLLAYNDNDMTINGRGISKGFIMYSKKTGTGVWLLHSAKSFLGEFEDNHSHKKYFSASLVPDDVLLKGQTYLCLSFLEDQLPKMIEVLNTTRPIETYWHIGQNLWKDFGFVTELTSSTDTENEIMSTMWRLQIADKSRFDVFLRTGAGGLKFDVYKSILAPYYKTDIFVQSSVPHPESAENVELSKWACFGEYKVHNITQIRYGYGIMLVDNPHLKDDSKYAYTESGYVCISDYDRRPEHLLSPGVVVCTRHKRRMYNHYVRTQGRRSYCEP</sequence>